<proteinExistence type="predicted"/>
<evidence type="ECO:0000313" key="3">
    <source>
        <dbReference type="Proteomes" id="UP001500866"/>
    </source>
</evidence>
<feature type="transmembrane region" description="Helical" evidence="1">
    <location>
        <begin position="324"/>
        <end position="342"/>
    </location>
</feature>
<sequence length="469" mass="52665">MSSLITRCLRLFILLFALLHFLTYFIEFSFLLQVQALSGLMVLLFAGFRLGLKNFKLPLFLSVTGITLIIVYSDTFLTGFEDGLLLMRNVIGLLIIVPLIGWVLREEPYIEEMMGLAHKLLNTSRKLYFGIASFTQIISFFLLFGAIPMMYEFINKILKNQRGEVWENFKGTALLRAYALTTVWVVTIPSFTIAVETLNASLWITILQGIVVSICGVFLAAVFSYFEEKHYSINLTEEITAEMGTVLNHASGKKEQIRKTLEFGFLFISLFGTIFLLHALVNIELMMIIPVVIFVWACLYYIIKRKPGNFLREGKTYYMDGLVPQGYQFSVMLSVGIMIFGLNQTGFGTAIVDGMYYLQETIPFANILLLLPLIVVIMGFMGLGPLTVMVLVTGILNSISLPYSPELVVLSVTSGSVLSILLSPLLMPTIVLSGTNGLSAFTNGLKFNYKYAIMMYAMVQVYVQLMIHL</sequence>
<evidence type="ECO:0000256" key="1">
    <source>
        <dbReference type="SAM" id="Phobius"/>
    </source>
</evidence>
<comment type="caution">
    <text evidence="2">The sequence shown here is derived from an EMBL/GenBank/DDBJ whole genome shotgun (WGS) entry which is preliminary data.</text>
</comment>
<feature type="transmembrane region" description="Helical" evidence="1">
    <location>
        <begin position="362"/>
        <end position="395"/>
    </location>
</feature>
<protein>
    <recommendedName>
        <fullName evidence="4">DUF401 family protein</fullName>
    </recommendedName>
</protein>
<name>A0ABN1FNZ9_9BACI</name>
<keyword evidence="1" id="KW-0472">Membrane</keyword>
<evidence type="ECO:0000313" key="2">
    <source>
        <dbReference type="EMBL" id="GAA0594831.1"/>
    </source>
</evidence>
<keyword evidence="3" id="KW-1185">Reference proteome</keyword>
<dbReference type="RefSeq" id="WP_343810635.1">
    <property type="nucleotide sequence ID" value="NZ_BAAADS010000006.1"/>
</dbReference>
<feature type="transmembrane region" description="Helical" evidence="1">
    <location>
        <begin position="55"/>
        <end position="73"/>
    </location>
</feature>
<feature type="transmembrane region" description="Helical" evidence="1">
    <location>
        <begin position="127"/>
        <end position="154"/>
    </location>
</feature>
<keyword evidence="1" id="KW-1133">Transmembrane helix</keyword>
<accession>A0ABN1FNZ9</accession>
<feature type="transmembrane region" description="Helical" evidence="1">
    <location>
        <begin position="85"/>
        <end position="104"/>
    </location>
</feature>
<feature type="transmembrane region" description="Helical" evidence="1">
    <location>
        <begin position="263"/>
        <end position="281"/>
    </location>
</feature>
<dbReference type="Proteomes" id="UP001500866">
    <property type="component" value="Unassembled WGS sequence"/>
</dbReference>
<reference evidence="2 3" key="1">
    <citation type="journal article" date="2019" name="Int. J. Syst. Evol. Microbiol.">
        <title>The Global Catalogue of Microorganisms (GCM) 10K type strain sequencing project: providing services to taxonomists for standard genome sequencing and annotation.</title>
        <authorList>
            <consortium name="The Broad Institute Genomics Platform"/>
            <consortium name="The Broad Institute Genome Sequencing Center for Infectious Disease"/>
            <person name="Wu L."/>
            <person name="Ma J."/>
        </authorList>
    </citation>
    <scope>NUCLEOTIDE SEQUENCE [LARGE SCALE GENOMIC DNA]</scope>
    <source>
        <strain evidence="2 3">JCM 15395</strain>
    </source>
</reference>
<dbReference type="EMBL" id="BAAADS010000006">
    <property type="protein sequence ID" value="GAA0594831.1"/>
    <property type="molecule type" value="Genomic_DNA"/>
</dbReference>
<feature type="transmembrane region" description="Helical" evidence="1">
    <location>
        <begin position="287"/>
        <end position="303"/>
    </location>
</feature>
<evidence type="ECO:0008006" key="4">
    <source>
        <dbReference type="Google" id="ProtNLM"/>
    </source>
</evidence>
<gene>
    <name evidence="2" type="ORF">GCM10009001_08700</name>
</gene>
<feature type="transmembrane region" description="Helical" evidence="1">
    <location>
        <begin position="201"/>
        <end position="226"/>
    </location>
</feature>
<feature type="transmembrane region" description="Helical" evidence="1">
    <location>
        <begin position="12"/>
        <end position="35"/>
    </location>
</feature>
<keyword evidence="1" id="KW-0812">Transmembrane</keyword>
<organism evidence="2 3">
    <name type="scientific">Virgibacillus siamensis</name>
    <dbReference type="NCBI Taxonomy" id="480071"/>
    <lineage>
        <taxon>Bacteria</taxon>
        <taxon>Bacillati</taxon>
        <taxon>Bacillota</taxon>
        <taxon>Bacilli</taxon>
        <taxon>Bacillales</taxon>
        <taxon>Bacillaceae</taxon>
        <taxon>Virgibacillus</taxon>
    </lineage>
</organism>
<feature type="transmembrane region" description="Helical" evidence="1">
    <location>
        <begin position="175"/>
        <end position="195"/>
    </location>
</feature>